<evidence type="ECO:0000256" key="1">
    <source>
        <dbReference type="ARBA" id="ARBA00009986"/>
    </source>
</evidence>
<comment type="similarity">
    <text evidence="1">Belongs to the aldehyde dehydrogenase family.</text>
</comment>
<accession>A0ABS1K681</accession>
<evidence type="ECO:0000313" key="5">
    <source>
        <dbReference type="Proteomes" id="UP000639051"/>
    </source>
</evidence>
<evidence type="ECO:0000313" key="4">
    <source>
        <dbReference type="EMBL" id="MBL0707196.1"/>
    </source>
</evidence>
<protein>
    <submittedName>
        <fullName evidence="4">Aldehyde dehydrogenase</fullName>
    </submittedName>
</protein>
<name>A0ABS1K681_9MICC</name>
<dbReference type="PANTHER" id="PTHR42804">
    <property type="entry name" value="ALDEHYDE DEHYDROGENASE"/>
    <property type="match status" value="1"/>
</dbReference>
<evidence type="ECO:0000259" key="3">
    <source>
        <dbReference type="Pfam" id="PF00171"/>
    </source>
</evidence>
<dbReference type="InterPro" id="IPR015590">
    <property type="entry name" value="Aldehyde_DH_dom"/>
</dbReference>
<keyword evidence="5" id="KW-1185">Reference proteome</keyword>
<dbReference type="RefSeq" id="WP_189693649.1">
    <property type="nucleotide sequence ID" value="NZ_BNCM01000006.1"/>
</dbReference>
<sequence>MSELVVVPLHIGGEDVAAGGGTYVVVNPSTEKPFGEAPEATIADVQAAVDAANAAAPAWAATPRRERARLLHALADRLDQERGRLVPWLGAEMGGVQNGSAGRTLDVAIEAFRAFGERANLDLSENYAPRVSMGEVVSGVARRRPVGVVAVIAAYNAPLVNTSTMAGPALAAGNTVIIKPAPQDPLTTLELARIATEVGFPPGVVNTVNAVDPEIGRELVRNTGVHGVGFTGSPTVGVEIAQAAAAQLKPVLLELGGKGACIVLDDADLDIAVNVLSLTWRMHSGQICGAPTRAIVHESVRDELVRRLAAVAETLVVGPGDHPQTTVGPVINGGHRDRIEGYIASAREAGATTAVGGSRPDVSPGFYAAPTLLVDCTPDMAAVREEIFGPVISMITITEDDEAVAIANDSDYGLVNYVVSGNSARALSIAERLESGVVSINTPQSAGNGIEEMPFGGRKLSGFGRKGGIHAMLAFTEPAGIVLRS</sequence>
<keyword evidence="2" id="KW-0560">Oxidoreductase</keyword>
<dbReference type="Gene3D" id="3.40.309.10">
    <property type="entry name" value="Aldehyde Dehydrogenase, Chain A, domain 2"/>
    <property type="match status" value="1"/>
</dbReference>
<dbReference type="Proteomes" id="UP000639051">
    <property type="component" value="Unassembled WGS sequence"/>
</dbReference>
<dbReference type="EMBL" id="JAERRC010000046">
    <property type="protein sequence ID" value="MBL0707196.1"/>
    <property type="molecule type" value="Genomic_DNA"/>
</dbReference>
<proteinExistence type="inferred from homology"/>
<dbReference type="InterPro" id="IPR016162">
    <property type="entry name" value="Ald_DH_N"/>
</dbReference>
<gene>
    <name evidence="4" type="ORF">JJE72_17010</name>
</gene>
<dbReference type="InterPro" id="IPR016163">
    <property type="entry name" value="Ald_DH_C"/>
</dbReference>
<dbReference type="PANTHER" id="PTHR42804:SF1">
    <property type="entry name" value="ALDEHYDE DEHYDROGENASE-RELATED"/>
    <property type="match status" value="1"/>
</dbReference>
<dbReference type="SUPFAM" id="SSF53720">
    <property type="entry name" value="ALDH-like"/>
    <property type="match status" value="1"/>
</dbReference>
<evidence type="ECO:0000256" key="2">
    <source>
        <dbReference type="ARBA" id="ARBA00023002"/>
    </source>
</evidence>
<dbReference type="InterPro" id="IPR016161">
    <property type="entry name" value="Ald_DH/histidinol_DH"/>
</dbReference>
<comment type="caution">
    <text evidence="4">The sequence shown here is derived from an EMBL/GenBank/DDBJ whole genome shotgun (WGS) entry which is preliminary data.</text>
</comment>
<dbReference type="Gene3D" id="3.40.605.10">
    <property type="entry name" value="Aldehyde Dehydrogenase, Chain A, domain 1"/>
    <property type="match status" value="1"/>
</dbReference>
<dbReference type="Pfam" id="PF00171">
    <property type="entry name" value="Aldedh"/>
    <property type="match status" value="1"/>
</dbReference>
<reference evidence="4 5" key="1">
    <citation type="submission" date="2021-01" db="EMBL/GenBank/DDBJ databases">
        <title>Genome public.</title>
        <authorList>
            <person name="Liu C."/>
            <person name="Sun Q."/>
        </authorList>
    </citation>
    <scope>NUCLEOTIDE SEQUENCE [LARGE SCALE GENOMIC DNA]</scope>
    <source>
        <strain evidence="4 5">JC656</strain>
    </source>
</reference>
<organism evidence="4 5">
    <name type="scientific">Sinomonas cellulolyticus</name>
    <dbReference type="NCBI Taxonomy" id="2801916"/>
    <lineage>
        <taxon>Bacteria</taxon>
        <taxon>Bacillati</taxon>
        <taxon>Actinomycetota</taxon>
        <taxon>Actinomycetes</taxon>
        <taxon>Micrococcales</taxon>
        <taxon>Micrococcaceae</taxon>
        <taxon>Sinomonas</taxon>
    </lineage>
</organism>
<feature type="domain" description="Aldehyde dehydrogenase" evidence="3">
    <location>
        <begin position="21"/>
        <end position="477"/>
    </location>
</feature>